<accession>A0ABM9CZ33</accession>
<proteinExistence type="predicted"/>
<evidence type="ECO:0000313" key="3">
    <source>
        <dbReference type="Proteomes" id="UP000838686"/>
    </source>
</evidence>
<name>A0ABM9CZ33_9BACL</name>
<dbReference type="EMBL" id="CAKMMF010000083">
    <property type="protein sequence ID" value="CAH1227266.1"/>
    <property type="molecule type" value="Genomic_DNA"/>
</dbReference>
<dbReference type="InterPro" id="IPR025668">
    <property type="entry name" value="Tnp_DDE_dom"/>
</dbReference>
<dbReference type="Pfam" id="PF13751">
    <property type="entry name" value="DDE_Tnp_1_6"/>
    <property type="match status" value="1"/>
</dbReference>
<evidence type="ECO:0000313" key="2">
    <source>
        <dbReference type="EMBL" id="CAH1227266.1"/>
    </source>
</evidence>
<reference evidence="2" key="1">
    <citation type="submission" date="2022-01" db="EMBL/GenBank/DDBJ databases">
        <authorList>
            <person name="Criscuolo A."/>
        </authorList>
    </citation>
    <scope>NUCLEOTIDE SEQUENCE</scope>
    <source>
        <strain evidence="2">CIP111893</strain>
    </source>
</reference>
<dbReference type="Proteomes" id="UP000838686">
    <property type="component" value="Unassembled WGS sequence"/>
</dbReference>
<organism evidence="2 3">
    <name type="scientific">Paenibacillus plantiphilus</name>
    <dbReference type="NCBI Taxonomy" id="2905650"/>
    <lineage>
        <taxon>Bacteria</taxon>
        <taxon>Bacillati</taxon>
        <taxon>Bacillota</taxon>
        <taxon>Bacilli</taxon>
        <taxon>Bacillales</taxon>
        <taxon>Paenibacillaceae</taxon>
        <taxon>Paenibacillus</taxon>
    </lineage>
</organism>
<comment type="caution">
    <text evidence="2">The sequence shown here is derived from an EMBL/GenBank/DDBJ whole genome shotgun (WGS) entry which is preliminary data.</text>
</comment>
<evidence type="ECO:0000259" key="1">
    <source>
        <dbReference type="Pfam" id="PF13751"/>
    </source>
</evidence>
<keyword evidence="3" id="KW-1185">Reference proteome</keyword>
<dbReference type="PANTHER" id="PTHR33408">
    <property type="entry name" value="TRANSPOSASE"/>
    <property type="match status" value="1"/>
</dbReference>
<dbReference type="PANTHER" id="PTHR33408:SF2">
    <property type="entry name" value="TRANSPOSASE DDE DOMAIN-CONTAINING PROTEIN"/>
    <property type="match status" value="1"/>
</dbReference>
<sequence length="170" mass="19421">MIAPVASSKNPTGRYDSDRFTYNHQKDVYTCPQGQETVRKRSIPASEGQQYYFGKKNCDACSLRSECTPNKEGRTIFHSHYYDVYEAAKTFNESDEGQAEHRKRYIVERVNNELKNYCGLGKPRTKSLEALDRKAKLAGMITNLKLTVRRLFAPKPGVLRHAKQLTKPAT</sequence>
<feature type="domain" description="Transposase DDE" evidence="1">
    <location>
        <begin position="30"/>
        <end position="145"/>
    </location>
</feature>
<gene>
    <name evidence="2" type="ORF">PAECIP111893_05359</name>
</gene>
<protein>
    <recommendedName>
        <fullName evidence="1">Transposase DDE domain-containing protein</fullName>
    </recommendedName>
</protein>